<sequence>MIRFGSGSYSVRDSERLNPETVAPPIYRTIVCTVHFLDDTERKFEIDSTGCGLSARKPIILRKRDIINYGVLIRCNRL</sequence>
<accession>A0A0M3II15</accession>
<protein>
    <submittedName>
        <fullName evidence="2">ZP domain-containing protein</fullName>
    </submittedName>
</protein>
<name>A0A0M3II15_ASCLU</name>
<keyword evidence="1" id="KW-1185">Reference proteome</keyword>
<dbReference type="Proteomes" id="UP000036681">
    <property type="component" value="Unplaced"/>
</dbReference>
<reference evidence="2" key="1">
    <citation type="submission" date="2017-02" db="UniProtKB">
        <authorList>
            <consortium name="WormBaseParasite"/>
        </authorList>
    </citation>
    <scope>IDENTIFICATION</scope>
</reference>
<evidence type="ECO:0000313" key="1">
    <source>
        <dbReference type="Proteomes" id="UP000036681"/>
    </source>
</evidence>
<proteinExistence type="predicted"/>
<dbReference type="WBParaSite" id="ALUE_0001813001-mRNA-1">
    <property type="protein sequence ID" value="ALUE_0001813001-mRNA-1"/>
    <property type="gene ID" value="ALUE_0001813001"/>
</dbReference>
<evidence type="ECO:0000313" key="2">
    <source>
        <dbReference type="WBParaSite" id="ALUE_0001813001-mRNA-1"/>
    </source>
</evidence>
<organism evidence="1 2">
    <name type="scientific">Ascaris lumbricoides</name>
    <name type="common">Giant roundworm</name>
    <dbReference type="NCBI Taxonomy" id="6252"/>
    <lineage>
        <taxon>Eukaryota</taxon>
        <taxon>Metazoa</taxon>
        <taxon>Ecdysozoa</taxon>
        <taxon>Nematoda</taxon>
        <taxon>Chromadorea</taxon>
        <taxon>Rhabditida</taxon>
        <taxon>Spirurina</taxon>
        <taxon>Ascaridomorpha</taxon>
        <taxon>Ascaridoidea</taxon>
        <taxon>Ascarididae</taxon>
        <taxon>Ascaris</taxon>
    </lineage>
</organism>
<dbReference type="AlphaFoldDB" id="A0A0M3II15"/>